<reference evidence="1" key="2">
    <citation type="journal article" date="2015" name="Fish Shellfish Immunol.">
        <title>Early steps in the European eel (Anguilla anguilla)-Vibrio vulnificus interaction in the gills: Role of the RtxA13 toxin.</title>
        <authorList>
            <person name="Callol A."/>
            <person name="Pajuelo D."/>
            <person name="Ebbesson L."/>
            <person name="Teles M."/>
            <person name="MacKenzie S."/>
            <person name="Amaro C."/>
        </authorList>
    </citation>
    <scope>NUCLEOTIDE SEQUENCE</scope>
</reference>
<protein>
    <submittedName>
        <fullName evidence="1">Uncharacterized protein</fullName>
    </submittedName>
</protein>
<evidence type="ECO:0000313" key="1">
    <source>
        <dbReference type="EMBL" id="JAH89452.1"/>
    </source>
</evidence>
<dbReference type="AlphaFoldDB" id="A0A0E9WGH2"/>
<reference evidence="1" key="1">
    <citation type="submission" date="2014-11" db="EMBL/GenBank/DDBJ databases">
        <authorList>
            <person name="Amaro Gonzalez C."/>
        </authorList>
    </citation>
    <scope>NUCLEOTIDE SEQUENCE</scope>
</reference>
<organism evidence="1">
    <name type="scientific">Anguilla anguilla</name>
    <name type="common">European freshwater eel</name>
    <name type="synonym">Muraena anguilla</name>
    <dbReference type="NCBI Taxonomy" id="7936"/>
    <lineage>
        <taxon>Eukaryota</taxon>
        <taxon>Metazoa</taxon>
        <taxon>Chordata</taxon>
        <taxon>Craniata</taxon>
        <taxon>Vertebrata</taxon>
        <taxon>Euteleostomi</taxon>
        <taxon>Actinopterygii</taxon>
        <taxon>Neopterygii</taxon>
        <taxon>Teleostei</taxon>
        <taxon>Anguilliformes</taxon>
        <taxon>Anguillidae</taxon>
        <taxon>Anguilla</taxon>
    </lineage>
</organism>
<sequence length="52" mass="5922">MVVADYLYRKRSGELPCCLRIHLANVTFSLRNAAHSLKFHLCIMALDCDKLA</sequence>
<accession>A0A0E9WGH2</accession>
<name>A0A0E9WGH2_ANGAN</name>
<dbReference type="EMBL" id="GBXM01019125">
    <property type="protein sequence ID" value="JAH89452.1"/>
    <property type="molecule type" value="Transcribed_RNA"/>
</dbReference>
<proteinExistence type="predicted"/>